<dbReference type="InterPro" id="IPR001375">
    <property type="entry name" value="Peptidase_S9_cat"/>
</dbReference>
<keyword evidence="1" id="KW-0732">Signal</keyword>
<dbReference type="PANTHER" id="PTHR11731:SF193">
    <property type="entry name" value="DIPEPTIDYL PEPTIDASE 9"/>
    <property type="match status" value="1"/>
</dbReference>
<dbReference type="Gene3D" id="2.120.10.30">
    <property type="entry name" value="TolB, C-terminal domain"/>
    <property type="match status" value="1"/>
</dbReference>
<dbReference type="InterPro" id="IPR050278">
    <property type="entry name" value="Serine_Prot_S9B/DPPIV"/>
</dbReference>
<dbReference type="EMBL" id="BSNC01000001">
    <property type="protein sequence ID" value="GLP95234.1"/>
    <property type="molecule type" value="Genomic_DNA"/>
</dbReference>
<feature type="chain" id="PRO_5041208327" evidence="1">
    <location>
        <begin position="25"/>
        <end position="916"/>
    </location>
</feature>
<dbReference type="Pfam" id="PF00326">
    <property type="entry name" value="Peptidase_S9"/>
    <property type="match status" value="1"/>
</dbReference>
<dbReference type="PROSITE" id="PS51257">
    <property type="entry name" value="PROKAR_LIPOPROTEIN"/>
    <property type="match status" value="1"/>
</dbReference>
<dbReference type="SUPFAM" id="SSF53474">
    <property type="entry name" value="alpha/beta-Hydrolases"/>
    <property type="match status" value="1"/>
</dbReference>
<reference evidence="3" key="2">
    <citation type="submission" date="2023-01" db="EMBL/GenBank/DDBJ databases">
        <title>Draft genome sequence of Paraferrimonas sedimenticola strain NBRC 101628.</title>
        <authorList>
            <person name="Sun Q."/>
            <person name="Mori K."/>
        </authorList>
    </citation>
    <scope>NUCLEOTIDE SEQUENCE</scope>
    <source>
        <strain evidence="3">NBRC 101628</strain>
    </source>
</reference>
<evidence type="ECO:0000313" key="4">
    <source>
        <dbReference type="Proteomes" id="UP001161422"/>
    </source>
</evidence>
<comment type="caution">
    <text evidence="3">The sequence shown here is derived from an EMBL/GenBank/DDBJ whole genome shotgun (WGS) entry which is preliminary data.</text>
</comment>
<dbReference type="Proteomes" id="UP001161422">
    <property type="component" value="Unassembled WGS sequence"/>
</dbReference>
<dbReference type="GO" id="GO:0006508">
    <property type="term" value="P:proteolysis"/>
    <property type="evidence" value="ECO:0007669"/>
    <property type="project" value="InterPro"/>
</dbReference>
<dbReference type="AlphaFoldDB" id="A0AA37RUU0"/>
<dbReference type="PANTHER" id="PTHR11731">
    <property type="entry name" value="PROTEASE FAMILY S9B,C DIPEPTIDYL-PEPTIDASE IV-RELATED"/>
    <property type="match status" value="1"/>
</dbReference>
<organism evidence="3 4">
    <name type="scientific">Paraferrimonas sedimenticola</name>
    <dbReference type="NCBI Taxonomy" id="375674"/>
    <lineage>
        <taxon>Bacteria</taxon>
        <taxon>Pseudomonadati</taxon>
        <taxon>Pseudomonadota</taxon>
        <taxon>Gammaproteobacteria</taxon>
        <taxon>Alteromonadales</taxon>
        <taxon>Ferrimonadaceae</taxon>
        <taxon>Paraferrimonas</taxon>
    </lineage>
</organism>
<keyword evidence="4" id="KW-1185">Reference proteome</keyword>
<dbReference type="InterPro" id="IPR015943">
    <property type="entry name" value="WD40/YVTN_repeat-like_dom_sf"/>
</dbReference>
<feature type="signal peptide" evidence="1">
    <location>
        <begin position="1"/>
        <end position="24"/>
    </location>
</feature>
<dbReference type="InterPro" id="IPR011042">
    <property type="entry name" value="6-blade_b-propeller_TolB-like"/>
</dbReference>
<dbReference type="Gene3D" id="3.40.50.1820">
    <property type="entry name" value="alpha/beta hydrolase"/>
    <property type="match status" value="1"/>
</dbReference>
<dbReference type="GO" id="GO:0008236">
    <property type="term" value="F:serine-type peptidase activity"/>
    <property type="evidence" value="ECO:0007669"/>
    <property type="project" value="InterPro"/>
</dbReference>
<evidence type="ECO:0000256" key="1">
    <source>
        <dbReference type="SAM" id="SignalP"/>
    </source>
</evidence>
<dbReference type="RefSeq" id="WP_245837137.1">
    <property type="nucleotide sequence ID" value="NZ_BSNC01000001.1"/>
</dbReference>
<feature type="domain" description="Peptidase S9 prolyl oligopeptidase catalytic" evidence="2">
    <location>
        <begin position="719"/>
        <end position="895"/>
    </location>
</feature>
<dbReference type="InterPro" id="IPR029058">
    <property type="entry name" value="AB_hydrolase_fold"/>
</dbReference>
<reference evidence="3" key="1">
    <citation type="journal article" date="2014" name="Int. J. Syst. Evol. Microbiol.">
        <title>Complete genome sequence of Corynebacterium casei LMG S-19264T (=DSM 44701T), isolated from a smear-ripened cheese.</title>
        <authorList>
            <consortium name="US DOE Joint Genome Institute (JGI-PGF)"/>
            <person name="Walter F."/>
            <person name="Albersmeier A."/>
            <person name="Kalinowski J."/>
            <person name="Ruckert C."/>
        </authorList>
    </citation>
    <scope>NUCLEOTIDE SEQUENCE</scope>
    <source>
        <strain evidence="3">NBRC 101628</strain>
    </source>
</reference>
<evidence type="ECO:0000259" key="2">
    <source>
        <dbReference type="Pfam" id="PF00326"/>
    </source>
</evidence>
<proteinExistence type="predicted"/>
<sequence>MKARVLAGWLLAGVSMACSASVLAKSQLTLEDVMAFETIKDMQLSDNGKIIAYSAQPDRGDARGIVAANGAEVQVERGVKPQISATNQFVLFESKPSLLEHEKASKKERKSLHSDFILVDTLTGEQTTFENVKSGEFSESGNALALKLAPVESDSKDDKDEDKREKADIGQGLTLVHLNTNKKLSLSDVTHYQLAKKGDWAIAAVNTPENHQVVLVELSNMSMRVVAESKDQQIAQVAISDSGAWLAYTQGDAEQPRALRTHELTVRRADESKTKTFKGMTSWRYSVNSGLTFSDDEQQLFVGRTKVFEQAPKREKVETAENLTSRDTLLGQRDLIIWHGDDPRIKPNEAKQYDKVQKQTYTAVLHLEPMNLVQLADEQLPVVNTKQQGEWLLASTDVPYLKMLTWAGRYKDFYLVNINTGERRLIVAQQSVYAPPVMAPTGDKLLYYRQGNLHLLDLNSGRKRNLTGDLDVSFADEDHDYPTPTPGYGLGPWKADGTGLIGYDKYDVWEFDLNGQSATKLTSGRDAQQQYRVVGLVEPKAGPQTYADSQALTLHRFDYNTKLDQLQRFDAQAQAWVSARDGEYKIANVMRAKKADVLLFSEENYQTFPDFHLGEQSNLATAKAVTQLGTQTDKFAWGKPQLIRWMNSDGREIDGALFLPPGYNAGDKVPVLVYYYRFMSQRLTEFPKMHVNHRPNFAWYNANGYAVFLPDIRFAIGYPGQTAVDALVGGTQKLIDMGIADPDKIGLHGHSWSGYQTAFAVTQTNIFKAAVSGAPVSNMTSAYSGIRLGTGLARQFQYEAGQSRIGATLYKQPFVYWENSPIAHVERIQTPMMIMFGDIDDAVPWEQGIELYLAMRRTGKDVIMLQYQDEPHHLKKYPNKLDYTIRMKQYFDHYLLGEKAPEWISSGEAFYQYRKD</sequence>
<gene>
    <name evidence="3" type="ORF">GCM10007895_05400</name>
</gene>
<protein>
    <submittedName>
        <fullName evidence="3">Periplasmic peptidase family S9</fullName>
    </submittedName>
</protein>
<name>A0AA37RUU0_9GAMM</name>
<dbReference type="SUPFAM" id="SSF82171">
    <property type="entry name" value="DPP6 N-terminal domain-like"/>
    <property type="match status" value="1"/>
</dbReference>
<evidence type="ECO:0000313" key="3">
    <source>
        <dbReference type="EMBL" id="GLP95234.1"/>
    </source>
</evidence>
<accession>A0AA37RUU0</accession>
<dbReference type="GO" id="GO:0008239">
    <property type="term" value="F:dipeptidyl-peptidase activity"/>
    <property type="evidence" value="ECO:0007669"/>
    <property type="project" value="TreeGrafter"/>
</dbReference>
<dbReference type="Gene3D" id="2.130.10.10">
    <property type="entry name" value="YVTN repeat-like/Quinoprotein amine dehydrogenase"/>
    <property type="match status" value="1"/>
</dbReference>